<sequence>MALESSIGKVTSETPNLRPRRKWLLVSSASIRTTSSAVGSSALSNVIMSTPSLHALRTNEMGLQGFAKMMRVGSTPRSRIWVISLFDAQSKPVPKAARRRRTYGSGLHLMAMQGTRSKIMYPLKRTIKKVGCEEDKLANVNFGGKPDSNRRQRTLLQRLDRSWPPEKMRLWYRFGDEYRDDRGGEEPGLALLGSEWEEGDEAIRWNMREKYGSDKVEGDDEAEARETRNEAFNLSERASYTVRNLYEAQCQRWSRGVYGIQLDMVPKRLRSVVGVQRVRSFANLGDSVGNA</sequence>
<reference evidence="1" key="1">
    <citation type="submission" date="2023-03" db="EMBL/GenBank/DDBJ databases">
        <title>Massive genome expansion in bonnet fungi (Mycena s.s.) driven by repeated elements and novel gene families across ecological guilds.</title>
        <authorList>
            <consortium name="Lawrence Berkeley National Laboratory"/>
            <person name="Harder C.B."/>
            <person name="Miyauchi S."/>
            <person name="Viragh M."/>
            <person name="Kuo A."/>
            <person name="Thoen E."/>
            <person name="Andreopoulos B."/>
            <person name="Lu D."/>
            <person name="Skrede I."/>
            <person name="Drula E."/>
            <person name="Henrissat B."/>
            <person name="Morin E."/>
            <person name="Kohler A."/>
            <person name="Barry K."/>
            <person name="LaButti K."/>
            <person name="Morin E."/>
            <person name="Salamov A."/>
            <person name="Lipzen A."/>
            <person name="Mereny Z."/>
            <person name="Hegedus B."/>
            <person name="Baldrian P."/>
            <person name="Stursova M."/>
            <person name="Weitz H."/>
            <person name="Taylor A."/>
            <person name="Grigoriev I.V."/>
            <person name="Nagy L.G."/>
            <person name="Martin F."/>
            <person name="Kauserud H."/>
        </authorList>
    </citation>
    <scope>NUCLEOTIDE SEQUENCE</scope>
    <source>
        <strain evidence="1">CBHHK067</strain>
    </source>
</reference>
<keyword evidence="2" id="KW-1185">Reference proteome</keyword>
<organism evidence="1 2">
    <name type="scientific">Mycena rosella</name>
    <name type="common">Pink bonnet</name>
    <name type="synonym">Agaricus rosellus</name>
    <dbReference type="NCBI Taxonomy" id="1033263"/>
    <lineage>
        <taxon>Eukaryota</taxon>
        <taxon>Fungi</taxon>
        <taxon>Dikarya</taxon>
        <taxon>Basidiomycota</taxon>
        <taxon>Agaricomycotina</taxon>
        <taxon>Agaricomycetes</taxon>
        <taxon>Agaricomycetidae</taxon>
        <taxon>Agaricales</taxon>
        <taxon>Marasmiineae</taxon>
        <taxon>Mycenaceae</taxon>
        <taxon>Mycena</taxon>
    </lineage>
</organism>
<comment type="caution">
    <text evidence="1">The sequence shown here is derived from an EMBL/GenBank/DDBJ whole genome shotgun (WGS) entry which is preliminary data.</text>
</comment>
<protein>
    <submittedName>
        <fullName evidence="1">Uncharacterized protein</fullName>
    </submittedName>
</protein>
<proteinExistence type="predicted"/>
<dbReference type="EMBL" id="JARKIE010000018">
    <property type="protein sequence ID" value="KAJ7701229.1"/>
    <property type="molecule type" value="Genomic_DNA"/>
</dbReference>
<dbReference type="Proteomes" id="UP001221757">
    <property type="component" value="Unassembled WGS sequence"/>
</dbReference>
<dbReference type="AlphaFoldDB" id="A0AAD7DW95"/>
<name>A0AAD7DW95_MYCRO</name>
<gene>
    <name evidence="1" type="ORF">B0H17DRAFT_1128512</name>
</gene>
<evidence type="ECO:0000313" key="2">
    <source>
        <dbReference type="Proteomes" id="UP001221757"/>
    </source>
</evidence>
<accession>A0AAD7DW95</accession>
<evidence type="ECO:0000313" key="1">
    <source>
        <dbReference type="EMBL" id="KAJ7701229.1"/>
    </source>
</evidence>